<evidence type="ECO:0000313" key="3">
    <source>
        <dbReference type="Proteomes" id="UP000308705"/>
    </source>
</evidence>
<name>A0A4U3MBW8_9ACTN</name>
<reference evidence="2 3" key="1">
    <citation type="submission" date="2019-04" db="EMBL/GenBank/DDBJ databases">
        <title>Herbidospora sp. NEAU-GS14.nov., a novel actinomycete isolated from soil.</title>
        <authorList>
            <person name="Han L."/>
        </authorList>
    </citation>
    <scope>NUCLEOTIDE SEQUENCE [LARGE SCALE GENOMIC DNA]</scope>
    <source>
        <strain evidence="2 3">NEAU-GS14</strain>
    </source>
</reference>
<accession>A0A4U3MBW8</accession>
<keyword evidence="3" id="KW-1185">Reference proteome</keyword>
<sequence length="78" mass="8342">MGSQPFRVVQEEINATYLPHGAPPYITYQNGGSCTYFTTGATTDGMFTLYQLGHGRQPSGPAPHFHRSLPLGGSRGAS</sequence>
<dbReference type="EMBL" id="SZQA01000024">
    <property type="protein sequence ID" value="TKK85902.1"/>
    <property type="molecule type" value="Genomic_DNA"/>
</dbReference>
<dbReference type="AlphaFoldDB" id="A0A4U3MBW8"/>
<protein>
    <submittedName>
        <fullName evidence="2">Uncharacterized protein</fullName>
    </submittedName>
</protein>
<organism evidence="2 3">
    <name type="scientific">Herbidospora galbida</name>
    <dbReference type="NCBI Taxonomy" id="2575442"/>
    <lineage>
        <taxon>Bacteria</taxon>
        <taxon>Bacillati</taxon>
        <taxon>Actinomycetota</taxon>
        <taxon>Actinomycetes</taxon>
        <taxon>Streptosporangiales</taxon>
        <taxon>Streptosporangiaceae</taxon>
        <taxon>Herbidospora</taxon>
    </lineage>
</organism>
<evidence type="ECO:0000313" key="2">
    <source>
        <dbReference type="EMBL" id="TKK85902.1"/>
    </source>
</evidence>
<feature type="region of interest" description="Disordered" evidence="1">
    <location>
        <begin position="54"/>
        <end position="78"/>
    </location>
</feature>
<evidence type="ECO:0000256" key="1">
    <source>
        <dbReference type="SAM" id="MobiDB-lite"/>
    </source>
</evidence>
<gene>
    <name evidence="2" type="ORF">FDA94_23675</name>
</gene>
<dbReference type="OrthoDB" id="5243731at2"/>
<dbReference type="Proteomes" id="UP000308705">
    <property type="component" value="Unassembled WGS sequence"/>
</dbReference>
<comment type="caution">
    <text evidence="2">The sequence shown here is derived from an EMBL/GenBank/DDBJ whole genome shotgun (WGS) entry which is preliminary data.</text>
</comment>
<proteinExistence type="predicted"/>